<dbReference type="Gene3D" id="1.50.10.100">
    <property type="entry name" value="Chondroitin AC/alginate lyase"/>
    <property type="match status" value="1"/>
</dbReference>
<dbReference type="GO" id="GO:0016829">
    <property type="term" value="F:lyase activity"/>
    <property type="evidence" value="ECO:0007669"/>
    <property type="project" value="UniProtKB-KW"/>
</dbReference>
<evidence type="ECO:0000256" key="2">
    <source>
        <dbReference type="ARBA" id="ARBA00022729"/>
    </source>
</evidence>
<keyword evidence="2" id="KW-0732">Signal</keyword>
<dbReference type="AlphaFoldDB" id="A0A931ADG1"/>
<protein>
    <submittedName>
        <fullName evidence="6">Heparinase II/III family protein</fullName>
    </submittedName>
</protein>
<reference evidence="6" key="1">
    <citation type="submission" date="2020-11" db="EMBL/GenBank/DDBJ databases">
        <title>Whole-genome analyses of Nonomuraea sp. K274.</title>
        <authorList>
            <person name="Veyisoglu A."/>
        </authorList>
    </citation>
    <scope>NUCLEOTIDE SEQUENCE</scope>
    <source>
        <strain evidence="6">K274</strain>
    </source>
</reference>
<evidence type="ECO:0000313" key="7">
    <source>
        <dbReference type="Proteomes" id="UP000605361"/>
    </source>
</evidence>
<accession>A0A931ADG1</accession>
<gene>
    <name evidence="6" type="ORF">ITP53_20980</name>
</gene>
<dbReference type="GO" id="GO:0042597">
    <property type="term" value="C:periplasmic space"/>
    <property type="evidence" value="ECO:0007669"/>
    <property type="project" value="UniProtKB-SubCell"/>
</dbReference>
<organism evidence="6 7">
    <name type="scientific">Nonomuraea cypriaca</name>
    <dbReference type="NCBI Taxonomy" id="1187855"/>
    <lineage>
        <taxon>Bacteria</taxon>
        <taxon>Bacillati</taxon>
        <taxon>Actinomycetota</taxon>
        <taxon>Actinomycetes</taxon>
        <taxon>Streptosporangiales</taxon>
        <taxon>Streptosporangiaceae</taxon>
        <taxon>Nonomuraea</taxon>
    </lineage>
</organism>
<evidence type="ECO:0000256" key="3">
    <source>
        <dbReference type="ARBA" id="ARBA00022764"/>
    </source>
</evidence>
<dbReference type="RefSeq" id="WP_195897107.1">
    <property type="nucleotide sequence ID" value="NZ_JADOGI010000060.1"/>
</dbReference>
<dbReference type="EMBL" id="JADOGI010000060">
    <property type="protein sequence ID" value="MBF8188159.1"/>
    <property type="molecule type" value="Genomic_DNA"/>
</dbReference>
<dbReference type="PANTHER" id="PTHR39210:SF1">
    <property type="entry name" value="HEPARIN-SULFATE LYASE"/>
    <property type="match status" value="1"/>
</dbReference>
<dbReference type="Proteomes" id="UP000605361">
    <property type="component" value="Unassembled WGS sequence"/>
</dbReference>
<comment type="caution">
    <text evidence="6">The sequence shown here is derived from an EMBL/GenBank/DDBJ whole genome shotgun (WGS) entry which is preliminary data.</text>
</comment>
<evidence type="ECO:0000256" key="4">
    <source>
        <dbReference type="ARBA" id="ARBA00023239"/>
    </source>
</evidence>
<name>A0A931ADG1_9ACTN</name>
<evidence type="ECO:0000313" key="6">
    <source>
        <dbReference type="EMBL" id="MBF8188159.1"/>
    </source>
</evidence>
<proteinExistence type="predicted"/>
<keyword evidence="7" id="KW-1185">Reference proteome</keyword>
<dbReference type="Pfam" id="PF07940">
    <property type="entry name" value="Hepar_II_III_C"/>
    <property type="match status" value="1"/>
</dbReference>
<keyword evidence="4" id="KW-0456">Lyase</keyword>
<evidence type="ECO:0000256" key="1">
    <source>
        <dbReference type="ARBA" id="ARBA00004418"/>
    </source>
</evidence>
<keyword evidence="3" id="KW-0574">Periplasm</keyword>
<comment type="subcellular location">
    <subcellularLocation>
        <location evidence="1">Periplasm</location>
    </subcellularLocation>
</comment>
<dbReference type="InterPro" id="IPR012480">
    <property type="entry name" value="Hepar_II_III_C"/>
</dbReference>
<feature type="domain" description="Heparinase II/III-like C-terminal" evidence="5">
    <location>
        <begin position="285"/>
        <end position="439"/>
    </location>
</feature>
<dbReference type="Gene3D" id="2.70.98.70">
    <property type="match status" value="1"/>
</dbReference>
<sequence>MTGAVRLPAERGGWWHHYVCPVHGVELEHVDLLTGVFPAVGVPCRYGCRIDTPGVRGAWTVLAHQACACEIRAMARRGEHAEAGKLLDEYGELYRTLAVHEGADSWMLRGRLFHQALTEAVWAVVVGEASKITGRAAGLREALAGAAASARDVLVGQGKFSSNYTAWLNAAGAVCDGDPAWLSGPHGTLAHIEAATHEDGWEWEGSTYYHTFVLRAYLHTFRAFPDVAPPARLARMARVLRVLQEPGCHLPALHDGPYQRPGYDDELAELRELATDLPAGDVSGPVTVFDSVGYAVLRGGGLRAVVDYGPHGGSHGHRDKLALYLYGDAEPWQPDPGQVPYGHAVWRRHYASTAAHPTFAVDGLEQAECAGRLMRADASGAEVACDDAYPGVRATRRLTLGEEGLTDELTVVCDRPRQVTLHLRPAVPIEVRRDPGEVTRTTWQGGLNGTHGATALAYFTACPGPGPADDPQRVTTWIDWTAPDTAEVTFRSVYRVGV</sequence>
<dbReference type="InterPro" id="IPR008929">
    <property type="entry name" value="Chondroitin_lyas"/>
</dbReference>
<dbReference type="PANTHER" id="PTHR39210">
    <property type="entry name" value="HEPARIN-SULFATE LYASE"/>
    <property type="match status" value="1"/>
</dbReference>
<evidence type="ECO:0000259" key="5">
    <source>
        <dbReference type="Pfam" id="PF07940"/>
    </source>
</evidence>